<evidence type="ECO:0000256" key="2">
    <source>
        <dbReference type="ARBA" id="ARBA00022448"/>
    </source>
</evidence>
<keyword evidence="11" id="KW-1185">Reference proteome</keyword>
<keyword evidence="4 9" id="KW-0812">Transmembrane</keyword>
<accession>A0ABQ0AKY3</accession>
<dbReference type="PANTHER" id="PTHR11795">
    <property type="entry name" value="BRANCHED-CHAIN AMINO ACID TRANSPORT SYSTEM PERMEASE PROTEIN LIVH"/>
    <property type="match status" value="1"/>
</dbReference>
<protein>
    <submittedName>
        <fullName evidence="10">Branched-chain amino acid ABC transporter permease</fullName>
    </submittedName>
</protein>
<dbReference type="PANTHER" id="PTHR11795:SF442">
    <property type="entry name" value="ABC TRANSPORTER ATP-BINDING PROTEIN"/>
    <property type="match status" value="1"/>
</dbReference>
<feature type="transmembrane region" description="Helical" evidence="9">
    <location>
        <begin position="238"/>
        <end position="257"/>
    </location>
</feature>
<keyword evidence="7 9" id="KW-0472">Membrane</keyword>
<evidence type="ECO:0000256" key="4">
    <source>
        <dbReference type="ARBA" id="ARBA00022692"/>
    </source>
</evidence>
<evidence type="ECO:0000256" key="6">
    <source>
        <dbReference type="ARBA" id="ARBA00022989"/>
    </source>
</evidence>
<evidence type="ECO:0000256" key="7">
    <source>
        <dbReference type="ARBA" id="ARBA00023136"/>
    </source>
</evidence>
<feature type="transmembrane region" description="Helical" evidence="9">
    <location>
        <begin position="213"/>
        <end position="231"/>
    </location>
</feature>
<comment type="similarity">
    <text evidence="8">Belongs to the binding-protein-dependent transport system permease family. LivHM subfamily.</text>
</comment>
<keyword evidence="2" id="KW-0813">Transport</keyword>
<keyword evidence="3" id="KW-1003">Cell membrane</keyword>
<keyword evidence="5" id="KW-0029">Amino-acid transport</keyword>
<feature type="transmembrane region" description="Helical" evidence="9">
    <location>
        <begin position="49"/>
        <end position="73"/>
    </location>
</feature>
<evidence type="ECO:0000256" key="9">
    <source>
        <dbReference type="SAM" id="Phobius"/>
    </source>
</evidence>
<dbReference type="CDD" id="cd06582">
    <property type="entry name" value="TM_PBP1_LivH_like"/>
    <property type="match status" value="1"/>
</dbReference>
<dbReference type="Pfam" id="PF02653">
    <property type="entry name" value="BPD_transp_2"/>
    <property type="match status" value="1"/>
</dbReference>
<feature type="transmembrane region" description="Helical" evidence="9">
    <location>
        <begin position="139"/>
        <end position="160"/>
    </location>
</feature>
<feature type="transmembrane region" description="Helical" evidence="9">
    <location>
        <begin position="94"/>
        <end position="112"/>
    </location>
</feature>
<comment type="subcellular location">
    <subcellularLocation>
        <location evidence="1">Cell membrane</location>
        <topology evidence="1">Multi-pass membrane protein</topology>
    </subcellularLocation>
</comment>
<dbReference type="InterPro" id="IPR001851">
    <property type="entry name" value="ABC_transp_permease"/>
</dbReference>
<reference evidence="10 11" key="1">
    <citation type="submission" date="2024-04" db="EMBL/GenBank/DDBJ databases">
        <title>Draft genome sequence of Pseudophaeobacter arcticus NBRC 116598.</title>
        <authorList>
            <person name="Miyakawa T."/>
            <person name="Kusuya Y."/>
            <person name="Miura T."/>
        </authorList>
    </citation>
    <scope>NUCLEOTIDE SEQUENCE [LARGE SCALE GENOMIC DNA]</scope>
    <source>
        <strain evidence="10 11">SU-CL00105</strain>
    </source>
</reference>
<name>A0ABQ0AKY3_9RHOB</name>
<evidence type="ECO:0000256" key="5">
    <source>
        <dbReference type="ARBA" id="ARBA00022970"/>
    </source>
</evidence>
<keyword evidence="6 9" id="KW-1133">Transmembrane helix</keyword>
<gene>
    <name evidence="10" type="ORF">NBRC116598_19520</name>
</gene>
<evidence type="ECO:0000256" key="1">
    <source>
        <dbReference type="ARBA" id="ARBA00004651"/>
    </source>
</evidence>
<feature type="transmembrane region" description="Helical" evidence="9">
    <location>
        <begin position="295"/>
        <end position="314"/>
    </location>
</feature>
<evidence type="ECO:0000313" key="10">
    <source>
        <dbReference type="EMBL" id="GAA6196508.1"/>
    </source>
</evidence>
<feature type="transmembrane region" description="Helical" evidence="9">
    <location>
        <begin position="12"/>
        <end position="37"/>
    </location>
</feature>
<sequence length="318" mass="34223">MELILVNLIDGLVTGLLLFMLSAGLTLIFSMMGVLNFAHASFYMLGAYFAYQISIALGFWVGLLIAPLIVGVLGAGVERYGLRRVHQYGHVPELIFTFGLALLIEELVQFVWGKNQMPYNIPEVLNFTAFSIAGNSIPAYKIFMIFISVAIFIGLLFVLTKTRVGMIIQAALSYPRTVESLGHNVPLIFMGVFGVGTALAGVAGVIAGPVLGTFPGMAFVLGSIVFVTIVIGGLGSLWGALVASLLIGWITTFAKSYNLAMSDVLNAIGISTPENLSDHALRDLWTVTSPQIADILPYVLMVLILIFRPAGLFGKRES</sequence>
<comment type="caution">
    <text evidence="10">The sequence shown here is derived from an EMBL/GenBank/DDBJ whole genome shotgun (WGS) entry which is preliminary data.</text>
</comment>
<evidence type="ECO:0000256" key="3">
    <source>
        <dbReference type="ARBA" id="ARBA00022475"/>
    </source>
</evidence>
<evidence type="ECO:0000313" key="11">
    <source>
        <dbReference type="Proteomes" id="UP001441944"/>
    </source>
</evidence>
<dbReference type="EMBL" id="BAABWU010000006">
    <property type="protein sequence ID" value="GAA6196508.1"/>
    <property type="molecule type" value="Genomic_DNA"/>
</dbReference>
<dbReference type="InterPro" id="IPR052157">
    <property type="entry name" value="BCAA_transport_permease"/>
</dbReference>
<proteinExistence type="inferred from homology"/>
<organism evidence="10 11">
    <name type="scientific">Pseudophaeobacter arcticus</name>
    <dbReference type="NCBI Taxonomy" id="385492"/>
    <lineage>
        <taxon>Bacteria</taxon>
        <taxon>Pseudomonadati</taxon>
        <taxon>Pseudomonadota</taxon>
        <taxon>Alphaproteobacteria</taxon>
        <taxon>Rhodobacterales</taxon>
        <taxon>Paracoccaceae</taxon>
        <taxon>Pseudophaeobacter</taxon>
    </lineage>
</organism>
<dbReference type="RefSeq" id="WP_348156410.1">
    <property type="nucleotide sequence ID" value="NZ_BAABWU010000006.1"/>
</dbReference>
<feature type="transmembrane region" description="Helical" evidence="9">
    <location>
        <begin position="181"/>
        <end position="207"/>
    </location>
</feature>
<evidence type="ECO:0000256" key="8">
    <source>
        <dbReference type="ARBA" id="ARBA00037998"/>
    </source>
</evidence>
<dbReference type="Proteomes" id="UP001441944">
    <property type="component" value="Unassembled WGS sequence"/>
</dbReference>